<accession>I7K9U9</accession>
<dbReference type="SUPFAM" id="SSF52172">
    <property type="entry name" value="CheY-like"/>
    <property type="match status" value="1"/>
</dbReference>
<evidence type="ECO:0000256" key="3">
    <source>
        <dbReference type="PROSITE-ProRule" id="PRU00169"/>
    </source>
</evidence>
<dbReference type="InterPro" id="IPR011006">
    <property type="entry name" value="CheY-like_superfamily"/>
</dbReference>
<dbReference type="CDD" id="cd17536">
    <property type="entry name" value="REC_YesN-like"/>
    <property type="match status" value="1"/>
</dbReference>
<dbReference type="GO" id="GO:0000160">
    <property type="term" value="P:phosphorelay signal transduction system"/>
    <property type="evidence" value="ECO:0007669"/>
    <property type="project" value="InterPro"/>
</dbReference>
<dbReference type="EMBL" id="CAKP01000124">
    <property type="protein sequence ID" value="CCJ34425.1"/>
    <property type="molecule type" value="Genomic_DNA"/>
</dbReference>
<feature type="domain" description="Response regulatory" evidence="5">
    <location>
        <begin position="3"/>
        <end position="119"/>
    </location>
</feature>
<dbReference type="PANTHER" id="PTHR43384:SF13">
    <property type="entry name" value="SLR0110 PROTEIN"/>
    <property type="match status" value="1"/>
</dbReference>
<keyword evidence="4" id="KW-0175">Coiled coil</keyword>
<reference evidence="6 7" key="1">
    <citation type="journal article" date="2011" name="J. Bacteriol.">
        <title>Draft genome sequence of Caloramator australicus strain RC3T, a thermoanaerobe from the Great Artesian Basin of Australia.</title>
        <authorList>
            <person name="Ogg C.D."/>
            <person name="Patel B.K.C."/>
        </authorList>
    </citation>
    <scope>NUCLEOTIDE SEQUENCE [LARGE SCALE GENOMIC DNA]</scope>
    <source>
        <strain evidence="6 7">RC3</strain>
    </source>
</reference>
<evidence type="ECO:0000313" key="7">
    <source>
        <dbReference type="Proteomes" id="UP000007652"/>
    </source>
</evidence>
<evidence type="ECO:0000256" key="1">
    <source>
        <dbReference type="ARBA" id="ARBA00018672"/>
    </source>
</evidence>
<name>I7K9U9_9CLOT</name>
<dbReference type="OrthoDB" id="9794577at2"/>
<dbReference type="eggNOG" id="COG4963">
    <property type="taxonomic scope" value="Bacteria"/>
</dbReference>
<evidence type="ECO:0000313" key="6">
    <source>
        <dbReference type="EMBL" id="CCJ34425.1"/>
    </source>
</evidence>
<dbReference type="Proteomes" id="UP000007652">
    <property type="component" value="Unassembled WGS sequence"/>
</dbReference>
<dbReference type="Gene3D" id="3.40.50.300">
    <property type="entry name" value="P-loop containing nucleotide triphosphate hydrolases"/>
    <property type="match status" value="1"/>
</dbReference>
<dbReference type="InterPro" id="IPR027417">
    <property type="entry name" value="P-loop_NTPase"/>
</dbReference>
<evidence type="ECO:0000256" key="2">
    <source>
        <dbReference type="ARBA" id="ARBA00024867"/>
    </source>
</evidence>
<dbReference type="STRING" id="857293.CAAU_2341"/>
<dbReference type="Pfam" id="PF00072">
    <property type="entry name" value="Response_reg"/>
    <property type="match status" value="1"/>
</dbReference>
<dbReference type="InterPro" id="IPR001789">
    <property type="entry name" value="Sig_transdc_resp-reg_receiver"/>
</dbReference>
<dbReference type="eggNOG" id="COG4753">
    <property type="taxonomic scope" value="Bacteria"/>
</dbReference>
<keyword evidence="3" id="KW-0597">Phosphoprotein</keyword>
<dbReference type="PROSITE" id="PS50110">
    <property type="entry name" value="RESPONSE_REGULATORY"/>
    <property type="match status" value="1"/>
</dbReference>
<dbReference type="InterPro" id="IPR025669">
    <property type="entry name" value="AAA_dom"/>
</dbReference>
<proteinExistence type="predicted"/>
<comment type="function">
    <text evidence="2">May play the central regulatory role in sporulation. It may be an element of the effector pathway responsible for the activation of sporulation genes in response to nutritional stress. Spo0A may act in concert with spo0H (a sigma factor) to control the expression of some genes that are critical to the sporulation process.</text>
</comment>
<dbReference type="GO" id="GO:0005524">
    <property type="term" value="F:ATP binding"/>
    <property type="evidence" value="ECO:0007669"/>
    <property type="project" value="TreeGrafter"/>
</dbReference>
<dbReference type="PANTHER" id="PTHR43384">
    <property type="entry name" value="SEPTUM SITE-DETERMINING PROTEIN MIND HOMOLOG, CHLOROPLASTIC-RELATED"/>
    <property type="match status" value="1"/>
</dbReference>
<dbReference type="SUPFAM" id="SSF52540">
    <property type="entry name" value="P-loop containing nucleoside triphosphate hydrolases"/>
    <property type="match status" value="1"/>
</dbReference>
<evidence type="ECO:0000259" key="5">
    <source>
        <dbReference type="PROSITE" id="PS50110"/>
    </source>
</evidence>
<dbReference type="Gene3D" id="3.40.50.2300">
    <property type="match status" value="1"/>
</dbReference>
<organism evidence="6 7">
    <name type="scientific">Caloramator australicus RC3</name>
    <dbReference type="NCBI Taxonomy" id="857293"/>
    <lineage>
        <taxon>Bacteria</taxon>
        <taxon>Bacillati</taxon>
        <taxon>Bacillota</taxon>
        <taxon>Clostridia</taxon>
        <taxon>Eubacteriales</taxon>
        <taxon>Clostridiaceae</taxon>
        <taxon>Caloramator</taxon>
    </lineage>
</organism>
<dbReference type="SMART" id="SM00448">
    <property type="entry name" value="REC"/>
    <property type="match status" value="1"/>
</dbReference>
<sequence length="373" mass="42486">MIRILIADDIKETREVIKKILDMEDGFLVVGEAQNGEEVLKLIPKVKPDVILMDINMPIINGLEATERITREYPNIIVIIMSVQGESEYLRKAMFYGAKEYIIKPFNYEQLIETIKATYERYKDLNKMIEKEKNAKIITLFSTKGGVGKTTLATNLAVLFSQGKKVLLLDLDLQFGDIAVLINGLNYKTIMEAINDDLESFSSIKQYLYSFNENLDVLFAPKSPEEAEFIGKESIERLLDVLKKHYDLLIIDTGVNFSDNTLFVLDSADYIFFTSNMDIASLKNAKTGLNVMKSLGYDSKKVKLIINRFNTKYGVSLRDIEETFKENFFKVVEDDEEAVIISINKGQPIASNPKYKKSKILKSLEDITKSIEI</sequence>
<feature type="modified residue" description="4-aspartylphosphate" evidence="3">
    <location>
        <position position="54"/>
    </location>
</feature>
<dbReference type="GO" id="GO:0051782">
    <property type="term" value="P:negative regulation of cell division"/>
    <property type="evidence" value="ECO:0007669"/>
    <property type="project" value="TreeGrafter"/>
</dbReference>
<comment type="caution">
    <text evidence="6">The sequence shown here is derived from an EMBL/GenBank/DDBJ whole genome shotgun (WGS) entry which is preliminary data.</text>
</comment>
<evidence type="ECO:0000256" key="4">
    <source>
        <dbReference type="SAM" id="Coils"/>
    </source>
</evidence>
<dbReference type="RefSeq" id="WP_008909678.1">
    <property type="nucleotide sequence ID" value="NZ_CAKP01000124.1"/>
</dbReference>
<feature type="coiled-coil region" evidence="4">
    <location>
        <begin position="108"/>
        <end position="135"/>
    </location>
</feature>
<protein>
    <recommendedName>
        <fullName evidence="1">Stage 0 sporulation protein A homolog</fullName>
    </recommendedName>
</protein>
<keyword evidence="7" id="KW-1185">Reference proteome</keyword>
<dbReference type="Pfam" id="PF13614">
    <property type="entry name" value="AAA_31"/>
    <property type="match status" value="1"/>
</dbReference>
<dbReference type="AlphaFoldDB" id="I7K9U9"/>
<dbReference type="GO" id="GO:0009898">
    <property type="term" value="C:cytoplasmic side of plasma membrane"/>
    <property type="evidence" value="ECO:0007669"/>
    <property type="project" value="TreeGrafter"/>
</dbReference>
<dbReference type="GO" id="GO:0005829">
    <property type="term" value="C:cytosol"/>
    <property type="evidence" value="ECO:0007669"/>
    <property type="project" value="TreeGrafter"/>
</dbReference>
<gene>
    <name evidence="6" type="ORF">CAAU_2341</name>
</gene>
<dbReference type="GO" id="GO:0016887">
    <property type="term" value="F:ATP hydrolysis activity"/>
    <property type="evidence" value="ECO:0007669"/>
    <property type="project" value="TreeGrafter"/>
</dbReference>
<dbReference type="InterPro" id="IPR050625">
    <property type="entry name" value="ParA/MinD_ATPase"/>
</dbReference>